<sequence>MSFVINLRRYQKFFYYPYIFLLFIELFFNREFLVGVLPLGMAGLSLSVTRTFYFLYLIGGEAYGFVFFLQFAVLILAIVSSTLTKIPKALLLSILYLTAFFDIIHVYFGINNTSFNLPIGASLAYVLLIIATSILIIRDINKKLLYVMIIPDILAFSFLIGSWLVEMTGVSEFGGITSLSARLMPYSLLSVGAVFVAVVARKINRLFLVIPLIISVPLAILAWFNVVPGLATMLGYTFPYILGILGVTDWFPPIFFVIASFVFFTSLGLLKIDKSLSLPVLGLLGGALVFDTISSTTYMLMPLIAVVLGSLSK</sequence>
<feature type="transmembrane region" description="Helical" evidence="1">
    <location>
        <begin position="116"/>
        <end position="137"/>
    </location>
</feature>
<evidence type="ECO:0000256" key="1">
    <source>
        <dbReference type="SAM" id="Phobius"/>
    </source>
</evidence>
<dbReference type="OrthoDB" id="34715at2157"/>
<feature type="transmembrane region" description="Helical" evidence="1">
    <location>
        <begin position="13"/>
        <end position="29"/>
    </location>
</feature>
<keyword evidence="1" id="KW-0472">Membrane</keyword>
<feature type="transmembrane region" description="Helical" evidence="1">
    <location>
        <begin position="183"/>
        <end position="200"/>
    </location>
</feature>
<comment type="caution">
    <text evidence="2">The sequence shown here is derived from an EMBL/GenBank/DDBJ whole genome shotgun (WGS) entry which is preliminary data.</text>
</comment>
<gene>
    <name evidence="2" type="ORF">CM19_03805</name>
</gene>
<keyword evidence="1" id="KW-0812">Transmembrane</keyword>
<feature type="transmembrane region" description="Helical" evidence="1">
    <location>
        <begin position="90"/>
        <end position="110"/>
    </location>
</feature>
<dbReference type="Proteomes" id="UP000024332">
    <property type="component" value="Unassembled WGS sequence"/>
</dbReference>
<feature type="transmembrane region" description="Helical" evidence="1">
    <location>
        <begin position="207"/>
        <end position="230"/>
    </location>
</feature>
<dbReference type="EMBL" id="JFZT01000021">
    <property type="protein sequence ID" value="EZQ10566.1"/>
    <property type="molecule type" value="Genomic_DNA"/>
</dbReference>
<feature type="transmembrane region" description="Helical" evidence="1">
    <location>
        <begin position="282"/>
        <end position="308"/>
    </location>
</feature>
<proteinExistence type="predicted"/>
<keyword evidence="1" id="KW-1133">Transmembrane helix</keyword>
<evidence type="ECO:0008006" key="4">
    <source>
        <dbReference type="Google" id="ProtNLM"/>
    </source>
</evidence>
<dbReference type="RefSeq" id="WP_048099068.1">
    <property type="nucleotide sequence ID" value="NZ_JFZT01000021.1"/>
</dbReference>
<name>A0A031LRX5_9CREN</name>
<dbReference type="AlphaFoldDB" id="A0A031LRX5"/>
<feature type="transmembrane region" description="Helical" evidence="1">
    <location>
        <begin position="144"/>
        <end position="163"/>
    </location>
</feature>
<protein>
    <recommendedName>
        <fullName evidence="4">Cytochrome b558/566 subunit B</fullName>
    </recommendedName>
</protein>
<feature type="transmembrane region" description="Helical" evidence="1">
    <location>
        <begin position="62"/>
        <end position="83"/>
    </location>
</feature>
<evidence type="ECO:0000313" key="3">
    <source>
        <dbReference type="Proteomes" id="UP000024332"/>
    </source>
</evidence>
<reference evidence="2 3" key="1">
    <citation type="submission" date="2014-03" db="EMBL/GenBank/DDBJ databases">
        <title>Draft genome sequence of the novel thermoacidophilic archaea Acidianus copahuensis ALE1 strain, isolated from Copahue volcanic area in Neuquen Argentina.</title>
        <authorList>
            <person name="Urbieta M.S."/>
            <person name="Rascovan N."/>
            <person name="Castro C."/>
            <person name="Revale S."/>
            <person name="Giaveno M.A."/>
            <person name="Vazquez M.P."/>
            <person name="Donati E.R."/>
        </authorList>
    </citation>
    <scope>NUCLEOTIDE SEQUENCE [LARGE SCALE GENOMIC DNA]</scope>
    <source>
        <strain evidence="2 3">ALE1</strain>
    </source>
</reference>
<feature type="transmembrane region" description="Helical" evidence="1">
    <location>
        <begin position="250"/>
        <end position="270"/>
    </location>
</feature>
<keyword evidence="3" id="KW-1185">Reference proteome</keyword>
<dbReference type="STRING" id="1160895.CM19_03805"/>
<organism evidence="2 3">
    <name type="scientific">Candidatus Acidianus copahuensis</name>
    <dbReference type="NCBI Taxonomy" id="1160895"/>
    <lineage>
        <taxon>Archaea</taxon>
        <taxon>Thermoproteota</taxon>
        <taxon>Thermoprotei</taxon>
        <taxon>Sulfolobales</taxon>
        <taxon>Sulfolobaceae</taxon>
        <taxon>Acidianus</taxon>
    </lineage>
</organism>
<accession>A0A031LRX5</accession>
<evidence type="ECO:0000313" key="2">
    <source>
        <dbReference type="EMBL" id="EZQ10566.1"/>
    </source>
</evidence>